<feature type="compositionally biased region" description="Polar residues" evidence="3">
    <location>
        <begin position="217"/>
        <end position="228"/>
    </location>
</feature>
<dbReference type="PRINTS" id="PR00455">
    <property type="entry name" value="HTHTETR"/>
</dbReference>
<organism evidence="5 6">
    <name type="scientific">Streptomyces dysideae</name>
    <dbReference type="NCBI Taxonomy" id="909626"/>
    <lineage>
        <taxon>Bacteria</taxon>
        <taxon>Bacillati</taxon>
        <taxon>Actinomycetota</taxon>
        <taxon>Actinomycetes</taxon>
        <taxon>Kitasatosporales</taxon>
        <taxon>Streptomycetaceae</taxon>
        <taxon>Streptomyces</taxon>
    </lineage>
</organism>
<dbReference type="Gene3D" id="1.10.357.10">
    <property type="entry name" value="Tetracycline Repressor, domain 2"/>
    <property type="match status" value="1"/>
</dbReference>
<dbReference type="OrthoDB" id="5242390at2"/>
<keyword evidence="6" id="KW-1185">Reference proteome</keyword>
<dbReference type="PANTHER" id="PTHR30055">
    <property type="entry name" value="HTH-TYPE TRANSCRIPTIONAL REGULATOR RUTR"/>
    <property type="match status" value="1"/>
</dbReference>
<dbReference type="PROSITE" id="PS01081">
    <property type="entry name" value="HTH_TETR_1"/>
    <property type="match status" value="1"/>
</dbReference>
<dbReference type="InterPro" id="IPR023772">
    <property type="entry name" value="DNA-bd_HTH_TetR-type_CS"/>
</dbReference>
<evidence type="ECO:0000256" key="2">
    <source>
        <dbReference type="PROSITE-ProRule" id="PRU00335"/>
    </source>
</evidence>
<dbReference type="STRING" id="909626.AQJ91_31990"/>
<feature type="compositionally biased region" description="Basic and acidic residues" evidence="3">
    <location>
        <begin position="207"/>
        <end position="216"/>
    </location>
</feature>
<dbReference type="InterPro" id="IPR050109">
    <property type="entry name" value="HTH-type_TetR-like_transc_reg"/>
</dbReference>
<evidence type="ECO:0000256" key="1">
    <source>
        <dbReference type="ARBA" id="ARBA00023125"/>
    </source>
</evidence>
<dbReference type="InterPro" id="IPR009057">
    <property type="entry name" value="Homeodomain-like_sf"/>
</dbReference>
<dbReference type="GO" id="GO:0003700">
    <property type="term" value="F:DNA-binding transcription factor activity"/>
    <property type="evidence" value="ECO:0007669"/>
    <property type="project" value="TreeGrafter"/>
</dbReference>
<dbReference type="Proteomes" id="UP000053260">
    <property type="component" value="Unassembled WGS sequence"/>
</dbReference>
<feature type="domain" description="HTH tetR-type" evidence="4">
    <location>
        <begin position="10"/>
        <end position="70"/>
    </location>
</feature>
<dbReference type="PROSITE" id="PS50977">
    <property type="entry name" value="HTH_TETR_2"/>
    <property type="match status" value="1"/>
</dbReference>
<reference evidence="5 6" key="1">
    <citation type="submission" date="2015-10" db="EMBL/GenBank/DDBJ databases">
        <title>Draft genome sequence of Streptomyces sp. RV15, isolated from a marine sponge.</title>
        <authorList>
            <person name="Ruckert C."/>
            <person name="Abdelmohsen U.R."/>
            <person name="Winkler A."/>
            <person name="Hentschel U."/>
            <person name="Kalinowski J."/>
            <person name="Kampfer P."/>
            <person name="Glaeser S."/>
        </authorList>
    </citation>
    <scope>NUCLEOTIDE SEQUENCE [LARGE SCALE GENOMIC DNA]</scope>
    <source>
        <strain evidence="5 6">RV15</strain>
    </source>
</reference>
<accession>A0A101UUS0</accession>
<name>A0A101UUS0_9ACTN</name>
<protein>
    <submittedName>
        <fullName evidence="5">TetR family transcriptional regulator</fullName>
    </submittedName>
</protein>
<dbReference type="Pfam" id="PF00440">
    <property type="entry name" value="TetR_N"/>
    <property type="match status" value="1"/>
</dbReference>
<evidence type="ECO:0000256" key="3">
    <source>
        <dbReference type="SAM" id="MobiDB-lite"/>
    </source>
</evidence>
<dbReference type="EMBL" id="LMXB01000079">
    <property type="protein sequence ID" value="KUO17190.1"/>
    <property type="molecule type" value="Genomic_DNA"/>
</dbReference>
<evidence type="ECO:0000259" key="4">
    <source>
        <dbReference type="PROSITE" id="PS50977"/>
    </source>
</evidence>
<feature type="DNA-binding region" description="H-T-H motif" evidence="2">
    <location>
        <begin position="33"/>
        <end position="52"/>
    </location>
</feature>
<dbReference type="GO" id="GO:0000976">
    <property type="term" value="F:transcription cis-regulatory region binding"/>
    <property type="evidence" value="ECO:0007669"/>
    <property type="project" value="TreeGrafter"/>
</dbReference>
<evidence type="ECO:0000313" key="6">
    <source>
        <dbReference type="Proteomes" id="UP000053260"/>
    </source>
</evidence>
<gene>
    <name evidence="5" type="ORF">AQJ91_31990</name>
</gene>
<feature type="region of interest" description="Disordered" evidence="3">
    <location>
        <begin position="207"/>
        <end position="228"/>
    </location>
</feature>
<keyword evidence="1 2" id="KW-0238">DNA-binding</keyword>
<comment type="caution">
    <text evidence="5">The sequence shown here is derived from an EMBL/GenBank/DDBJ whole genome shotgun (WGS) entry which is preliminary data.</text>
</comment>
<evidence type="ECO:0000313" key="5">
    <source>
        <dbReference type="EMBL" id="KUO17190.1"/>
    </source>
</evidence>
<dbReference type="InterPro" id="IPR001647">
    <property type="entry name" value="HTH_TetR"/>
</dbReference>
<proteinExistence type="predicted"/>
<sequence length="228" mass="25144">MARVSQEHLDARRRQILDGAALCFARNGFHATSMQDVLKEVDLSAGAVYRYFSGKDELITAIVREVLEEVRNAFEDATRQGAPSGPPPPPDVVAGKVLGRMLRIWSRLTVDGEPAFPRLILQIWSETLRNAQLAAVLTDVFVALRERWVWAVEAYQEAGMMPPDIPAEHVARTMIATVQGFVAQQALFGPAPVEVLQDGLRALTGMREPDATRSADHSSVNLNETRSN</sequence>
<dbReference type="RefSeq" id="WP_067028473.1">
    <property type="nucleotide sequence ID" value="NZ_KQ949099.1"/>
</dbReference>
<dbReference type="InterPro" id="IPR036271">
    <property type="entry name" value="Tet_transcr_reg_TetR-rel_C_sf"/>
</dbReference>
<dbReference type="SUPFAM" id="SSF48498">
    <property type="entry name" value="Tetracyclin repressor-like, C-terminal domain"/>
    <property type="match status" value="1"/>
</dbReference>
<dbReference type="AlphaFoldDB" id="A0A101UUS0"/>
<dbReference type="PANTHER" id="PTHR30055:SF229">
    <property type="entry name" value="HTH-TYPE TRANSCRIPTIONAL REPRESSOR RV1474C"/>
    <property type="match status" value="1"/>
</dbReference>
<dbReference type="SUPFAM" id="SSF46689">
    <property type="entry name" value="Homeodomain-like"/>
    <property type="match status" value="1"/>
</dbReference>